<sequence length="104" mass="10332">MGTVIGAIATIIALVGLLATLAHAGYLGMLNSVARKRAGGGPVVEYVRGRWMVAGVTVGAAVLGLLLTSGGVVPDILGILLAGGAGLAATQSIQQTRKRLDRGA</sequence>
<feature type="transmembrane region" description="Helical" evidence="1">
    <location>
        <begin position="51"/>
        <end position="70"/>
    </location>
</feature>
<feature type="transmembrane region" description="Helical" evidence="1">
    <location>
        <begin position="6"/>
        <end position="30"/>
    </location>
</feature>
<keyword evidence="3" id="KW-1185">Reference proteome</keyword>
<comment type="caution">
    <text evidence="2">The sequence shown here is derived from an EMBL/GenBank/DDBJ whole genome shotgun (WGS) entry which is preliminary data.</text>
</comment>
<name>A0A5B2XP65_9PSEU</name>
<organism evidence="2 3">
    <name type="scientific">Solihabitans fulvus</name>
    <dbReference type="NCBI Taxonomy" id="1892852"/>
    <lineage>
        <taxon>Bacteria</taxon>
        <taxon>Bacillati</taxon>
        <taxon>Actinomycetota</taxon>
        <taxon>Actinomycetes</taxon>
        <taxon>Pseudonocardiales</taxon>
        <taxon>Pseudonocardiaceae</taxon>
        <taxon>Solihabitans</taxon>
    </lineage>
</organism>
<reference evidence="2 3" key="2">
    <citation type="submission" date="2019-09" db="EMBL/GenBank/DDBJ databases">
        <authorList>
            <person name="Jin C."/>
        </authorList>
    </citation>
    <scope>NUCLEOTIDE SEQUENCE [LARGE SCALE GENOMIC DNA]</scope>
    <source>
        <strain evidence="2 3">AN110305</strain>
    </source>
</reference>
<keyword evidence="1" id="KW-0812">Transmembrane</keyword>
<keyword evidence="1" id="KW-1133">Transmembrane helix</keyword>
<proteinExistence type="predicted"/>
<reference evidence="2 3" key="1">
    <citation type="submission" date="2019-09" db="EMBL/GenBank/DDBJ databases">
        <title>Goodfellowia gen. nov., a new genus of the Pseudonocardineae related to Actinoalloteichus, containing Goodfellowia coeruleoviolacea gen. nov., comb. nov. gen. nov., comb. nov.</title>
        <authorList>
            <person name="Labeda D."/>
        </authorList>
    </citation>
    <scope>NUCLEOTIDE SEQUENCE [LARGE SCALE GENOMIC DNA]</scope>
    <source>
        <strain evidence="2 3">AN110305</strain>
    </source>
</reference>
<evidence type="ECO:0000256" key="1">
    <source>
        <dbReference type="SAM" id="Phobius"/>
    </source>
</evidence>
<dbReference type="AlphaFoldDB" id="A0A5B2XP65"/>
<evidence type="ECO:0000313" key="2">
    <source>
        <dbReference type="EMBL" id="KAA2264642.1"/>
    </source>
</evidence>
<dbReference type="RefSeq" id="WP_149848446.1">
    <property type="nucleotide sequence ID" value="NZ_VUOB01000010.1"/>
</dbReference>
<protein>
    <submittedName>
        <fullName evidence="2">Uncharacterized protein</fullName>
    </submittedName>
</protein>
<evidence type="ECO:0000313" key="3">
    <source>
        <dbReference type="Proteomes" id="UP000323454"/>
    </source>
</evidence>
<dbReference type="EMBL" id="VUOB01000010">
    <property type="protein sequence ID" value="KAA2264642.1"/>
    <property type="molecule type" value="Genomic_DNA"/>
</dbReference>
<keyword evidence="1" id="KW-0472">Membrane</keyword>
<dbReference type="Proteomes" id="UP000323454">
    <property type="component" value="Unassembled WGS sequence"/>
</dbReference>
<gene>
    <name evidence="2" type="ORF">F0L68_05970</name>
</gene>
<accession>A0A5B2XP65</accession>